<dbReference type="Gene3D" id="1.10.287.1080">
    <property type="entry name" value="MazG-like"/>
    <property type="match status" value="1"/>
</dbReference>
<dbReference type="CDD" id="cd11523">
    <property type="entry name" value="NTP-PPase"/>
    <property type="match status" value="1"/>
</dbReference>
<dbReference type="PATRIC" id="fig|759620.7.peg.693"/>
<dbReference type="Proteomes" id="UP000029079">
    <property type="component" value="Chromosome"/>
</dbReference>
<dbReference type="PANTHER" id="PTHR42692:SF2">
    <property type="entry name" value="IG HYPOTHETICAL 16995"/>
    <property type="match status" value="1"/>
</dbReference>
<dbReference type="InterPro" id="IPR011411">
    <property type="entry name" value="MazG-related_YvdC"/>
</dbReference>
<dbReference type="EMBL" id="CP009223">
    <property type="protein sequence ID" value="AIM62921.1"/>
    <property type="molecule type" value="Genomic_DNA"/>
</dbReference>
<dbReference type="KEGG" id="wct:WS74_0669"/>
<dbReference type="PANTHER" id="PTHR42692">
    <property type="entry name" value="NUCLEOTIDE PYROPHOSPHOHYDROLASE"/>
    <property type="match status" value="1"/>
</dbReference>
<dbReference type="STRING" id="759620.WS105_0729"/>
<protein>
    <submittedName>
        <fullName evidence="2">Pyrophosphatase</fullName>
    </submittedName>
</protein>
<accession>A0A075TZ88</accession>
<organism evidence="2 3">
    <name type="scientific">Weissella ceti</name>
    <dbReference type="NCBI Taxonomy" id="759620"/>
    <lineage>
        <taxon>Bacteria</taxon>
        <taxon>Bacillati</taxon>
        <taxon>Bacillota</taxon>
        <taxon>Bacilli</taxon>
        <taxon>Lactobacillales</taxon>
        <taxon>Lactobacillaceae</taxon>
        <taxon>Weissella</taxon>
    </lineage>
</organism>
<proteinExistence type="predicted"/>
<name>A0A075TZ88_9LACO</name>
<feature type="domain" description="NTP pyrophosphohydrolase MazG-like" evidence="1">
    <location>
        <begin position="28"/>
        <end position="105"/>
    </location>
</feature>
<sequence>MMDINAHQKWLTEFYASRGWLALSSSRRLNFLMEEVGELSQGVRAYEIGRDHPGELEKTVAEKKDNVVEELADVMDAILILCDKFDIAPEELFKKSEDKLNARYDQQ</sequence>
<dbReference type="InterPro" id="IPR004518">
    <property type="entry name" value="MazG-like_dom"/>
</dbReference>
<evidence type="ECO:0000313" key="3">
    <source>
        <dbReference type="Proteomes" id="UP000029079"/>
    </source>
</evidence>
<keyword evidence="3" id="KW-1185">Reference proteome</keyword>
<dbReference type="AlphaFoldDB" id="A0A075TZ88"/>
<dbReference type="Pfam" id="PF03819">
    <property type="entry name" value="MazG"/>
    <property type="match status" value="1"/>
</dbReference>
<reference evidence="2 3" key="1">
    <citation type="journal article" date="2014" name="Genome Announc.">
        <title>Complete Genome Sequences of Fish Pathogenic Weissella ceti Strains WS74 and WS105.</title>
        <authorList>
            <person name="Figueiredo H.C."/>
            <person name="Leal C.A."/>
            <person name="Dorella F.A."/>
            <person name="Carvalho A.F."/>
            <person name="Soares S.C."/>
            <person name="Pereira F.L."/>
            <person name="Azevedo V.A."/>
        </authorList>
    </citation>
    <scope>NUCLEOTIDE SEQUENCE [LARGE SCALE GENOMIC DNA]</scope>
    <source>
        <strain evidence="2 3">WS74</strain>
    </source>
</reference>
<dbReference type="PIRSF" id="PIRSF036521">
    <property type="entry name" value="UCP036521_pph"/>
    <property type="match status" value="1"/>
</dbReference>
<dbReference type="KEGG" id="wci:WS105_0729"/>
<evidence type="ECO:0000259" key="1">
    <source>
        <dbReference type="Pfam" id="PF03819"/>
    </source>
</evidence>
<gene>
    <name evidence="2" type="ORF">WS74_0669</name>
</gene>
<dbReference type="KEGG" id="wce:WS08_0667"/>
<dbReference type="InterPro" id="IPR047046">
    <property type="entry name" value="YpjD/YvdC"/>
</dbReference>
<evidence type="ECO:0000313" key="2">
    <source>
        <dbReference type="EMBL" id="AIM62921.1"/>
    </source>
</evidence>
<reference evidence="3" key="2">
    <citation type="submission" date="2014-08" db="EMBL/GenBank/DDBJ databases">
        <title>Complete genome of Weissella ceti strain WS74 isolated from diseased rainbow trout in Brazil.</title>
        <authorList>
            <person name="Figueiredo H.C.P."/>
            <person name="Leal C.A.G."/>
            <person name="Pereira F.L."/>
            <person name="Soares S.C."/>
            <person name="Dorella F.A."/>
            <person name="Carvalho A.F."/>
            <person name="Azevedo V.A.C."/>
        </authorList>
    </citation>
    <scope>NUCLEOTIDE SEQUENCE [LARGE SCALE GENOMIC DNA]</scope>
    <source>
        <strain evidence="3">WS74</strain>
    </source>
</reference>
<dbReference type="SUPFAM" id="SSF101386">
    <property type="entry name" value="all-alpha NTP pyrophosphatases"/>
    <property type="match status" value="1"/>
</dbReference>